<proteinExistence type="predicted"/>
<sequence>MPAEPPTGDAPRVLADVDVQLVFCIAGASPGEHTLEISIRAPGASLSSPPPQQTEWEDGVFFQRWIKPFRIPVTRLGRHVAAIAYDGMPLGEASFLVRLKP</sequence>
<name>A0AA35QYM0_GEOBA</name>
<accession>A0AA35QYM0</accession>
<comment type="caution">
    <text evidence="1">The sequence shown here is derived from an EMBL/GenBank/DDBJ whole genome shotgun (WGS) entry which is preliminary data.</text>
</comment>
<keyword evidence="2" id="KW-1185">Reference proteome</keyword>
<dbReference type="EMBL" id="CASHTH010000299">
    <property type="protein sequence ID" value="CAI7997231.1"/>
    <property type="molecule type" value="Genomic_DNA"/>
</dbReference>
<reference evidence="1" key="1">
    <citation type="submission" date="2023-03" db="EMBL/GenBank/DDBJ databases">
        <authorList>
            <person name="Steffen K."/>
            <person name="Cardenas P."/>
        </authorList>
    </citation>
    <scope>NUCLEOTIDE SEQUENCE</scope>
</reference>
<organism evidence="1 2">
    <name type="scientific">Geodia barretti</name>
    <name type="common">Barrett's horny sponge</name>
    <dbReference type="NCBI Taxonomy" id="519541"/>
    <lineage>
        <taxon>Eukaryota</taxon>
        <taxon>Metazoa</taxon>
        <taxon>Porifera</taxon>
        <taxon>Demospongiae</taxon>
        <taxon>Heteroscleromorpha</taxon>
        <taxon>Tetractinellida</taxon>
        <taxon>Astrophorina</taxon>
        <taxon>Geodiidae</taxon>
        <taxon>Geodia</taxon>
    </lineage>
</organism>
<protein>
    <submittedName>
        <fullName evidence="1">Uncharacterized protein</fullName>
    </submittedName>
</protein>
<dbReference type="AlphaFoldDB" id="A0AA35QYM0"/>
<gene>
    <name evidence="1" type="ORF">GBAR_LOCUS2111</name>
</gene>
<evidence type="ECO:0000313" key="2">
    <source>
        <dbReference type="Proteomes" id="UP001174909"/>
    </source>
</evidence>
<dbReference type="Proteomes" id="UP001174909">
    <property type="component" value="Unassembled WGS sequence"/>
</dbReference>
<evidence type="ECO:0000313" key="1">
    <source>
        <dbReference type="EMBL" id="CAI7997231.1"/>
    </source>
</evidence>